<evidence type="ECO:0000256" key="1">
    <source>
        <dbReference type="SAM" id="MobiDB-lite"/>
    </source>
</evidence>
<dbReference type="EMBL" id="OZ023707">
    <property type="protein sequence ID" value="CAK9878847.1"/>
    <property type="molecule type" value="Genomic_DNA"/>
</dbReference>
<evidence type="ECO:0000313" key="2">
    <source>
        <dbReference type="EMBL" id="CAK9878847.1"/>
    </source>
</evidence>
<reference evidence="2" key="1">
    <citation type="submission" date="2024-03" db="EMBL/GenBank/DDBJ databases">
        <authorList>
            <consortium name="ELIXIR-Norway"/>
            <consortium name="Elixir Norway"/>
        </authorList>
    </citation>
    <scope>NUCLEOTIDE SEQUENCE</scope>
</reference>
<feature type="compositionally biased region" description="Basic residues" evidence="1">
    <location>
        <begin position="1"/>
        <end position="12"/>
    </location>
</feature>
<organism evidence="2 3">
    <name type="scientific">Sphagnum jensenii</name>
    <dbReference type="NCBI Taxonomy" id="128206"/>
    <lineage>
        <taxon>Eukaryota</taxon>
        <taxon>Viridiplantae</taxon>
        <taxon>Streptophyta</taxon>
        <taxon>Embryophyta</taxon>
        <taxon>Bryophyta</taxon>
        <taxon>Sphagnophytina</taxon>
        <taxon>Sphagnopsida</taxon>
        <taxon>Sphagnales</taxon>
        <taxon>Sphagnaceae</taxon>
        <taxon>Sphagnum</taxon>
    </lineage>
</organism>
<name>A0ABP1BRV0_9BRYO</name>
<keyword evidence="3" id="KW-1185">Reference proteome</keyword>
<proteinExistence type="predicted"/>
<dbReference type="Proteomes" id="UP001497522">
    <property type="component" value="Chromosome 6"/>
</dbReference>
<protein>
    <submittedName>
        <fullName evidence="2">Uncharacterized protein</fullName>
    </submittedName>
</protein>
<feature type="region of interest" description="Disordered" evidence="1">
    <location>
        <begin position="1"/>
        <end position="92"/>
    </location>
</feature>
<gene>
    <name evidence="2" type="ORF">CSSPJE1EN2_LOCUS20560</name>
</gene>
<sequence>MQSRHKKRHKPHPQNQRRSTGQSGPTHVTRPGPSHPRSARSRRKRSGSEGGGDGQKRQGATASWCRRQIASPQERQRSVTAGGEMPFHSMPG</sequence>
<accession>A0ABP1BRV0</accession>
<feature type="compositionally biased region" description="Polar residues" evidence="1">
    <location>
        <begin position="13"/>
        <end position="26"/>
    </location>
</feature>
<evidence type="ECO:0000313" key="3">
    <source>
        <dbReference type="Proteomes" id="UP001497522"/>
    </source>
</evidence>